<evidence type="ECO:0000313" key="2">
    <source>
        <dbReference type="Proteomes" id="UP000236753"/>
    </source>
</evidence>
<gene>
    <name evidence="1" type="ORF">SAMN05216334_101290</name>
</gene>
<evidence type="ECO:0008006" key="3">
    <source>
        <dbReference type="Google" id="ProtNLM"/>
    </source>
</evidence>
<protein>
    <recommendedName>
        <fullName evidence="3">Adenylate cyclase</fullName>
    </recommendedName>
</protein>
<reference evidence="1 2" key="1">
    <citation type="submission" date="2016-10" db="EMBL/GenBank/DDBJ databases">
        <authorList>
            <person name="de Groot N.N."/>
        </authorList>
    </citation>
    <scope>NUCLEOTIDE SEQUENCE [LARGE SCALE GENOMIC DNA]</scope>
    <source>
        <strain evidence="1 2">Nm13</strain>
    </source>
</reference>
<sequence length="375" mass="43077">MGGGQTKNAALTTSLAFHYQVLIGLKQCFAMQEGQSVWFERDGDVSFIGNSADESTQAEVKNYADALTDHHENFWKTLKNWLAPEFNHEIYSSLVLHTTQAFGVKSSLKDWNQQATDKRLQTLHDIFHTRTNEELIAEKPKPIVQLQKTVMTAETEKLKAVLAKVVLFTEADDEELVRGKILGYLTGIPKNNQLSYLHGIVGFVYESADSIEWVITKSAFDTKCEELTSTYCRKKFTFPLFKGHEATNEELEQHDEKPFVKKINDIEHYEVIPDAVGNWIELQNSLNGELDEFPYFRNKTVEYQHKLIKRLKLNYSSAKLNSTSPTRDSKIFYNQTISESPLNMDSEIPPIEYKNGLIHDAMDDEEQNLKWRVEP</sequence>
<dbReference type="AlphaFoldDB" id="A0A1H5RZF2"/>
<evidence type="ECO:0000313" key="1">
    <source>
        <dbReference type="EMBL" id="SEF42901.1"/>
    </source>
</evidence>
<dbReference type="RefSeq" id="WP_103965260.1">
    <property type="nucleotide sequence ID" value="NZ_FNUX01000001.1"/>
</dbReference>
<organism evidence="1 2">
    <name type="scientific">Nitrosomonas ureae</name>
    <dbReference type="NCBI Taxonomy" id="44577"/>
    <lineage>
        <taxon>Bacteria</taxon>
        <taxon>Pseudomonadati</taxon>
        <taxon>Pseudomonadota</taxon>
        <taxon>Betaproteobacteria</taxon>
        <taxon>Nitrosomonadales</taxon>
        <taxon>Nitrosomonadaceae</taxon>
        <taxon>Nitrosomonas</taxon>
    </lineage>
</organism>
<dbReference type="OrthoDB" id="8564076at2"/>
<dbReference type="EMBL" id="FNUX01000001">
    <property type="protein sequence ID" value="SEF42901.1"/>
    <property type="molecule type" value="Genomic_DNA"/>
</dbReference>
<dbReference type="Proteomes" id="UP000236753">
    <property type="component" value="Unassembled WGS sequence"/>
</dbReference>
<name>A0A1H5RZF2_9PROT</name>
<accession>A0A1H5RZF2</accession>
<proteinExistence type="predicted"/>